<evidence type="ECO:0000256" key="1">
    <source>
        <dbReference type="ARBA" id="ARBA00004496"/>
    </source>
</evidence>
<comment type="subcellular location">
    <subcellularLocation>
        <location evidence="1">Cytoplasm</location>
    </subcellularLocation>
</comment>
<dbReference type="PANTHER" id="PTHR12866:SF2">
    <property type="entry name" value="UBIQUITIN-LIKE-CONJUGATING ENZYME ATG3"/>
    <property type="match status" value="1"/>
</dbReference>
<dbReference type="PANTHER" id="PTHR12866">
    <property type="entry name" value="UBIQUITIN-LIKE-CONJUGATING ENZYME ATG3"/>
    <property type="match status" value="1"/>
</dbReference>
<dbReference type="GO" id="GO:0061723">
    <property type="term" value="P:glycophagy"/>
    <property type="evidence" value="ECO:0007669"/>
    <property type="project" value="TreeGrafter"/>
</dbReference>
<keyword evidence="4" id="KW-0963">Cytoplasm</keyword>
<dbReference type="EMBL" id="CAICTM010000959">
    <property type="protein sequence ID" value="CAB9518752.1"/>
    <property type="molecule type" value="Genomic_DNA"/>
</dbReference>
<dbReference type="GO" id="GO:0044804">
    <property type="term" value="P:nucleophagy"/>
    <property type="evidence" value="ECO:0007669"/>
    <property type="project" value="TreeGrafter"/>
</dbReference>
<keyword evidence="9" id="KW-1185">Reference proteome</keyword>
<dbReference type="GO" id="GO:0000045">
    <property type="term" value="P:autophagosome assembly"/>
    <property type="evidence" value="ECO:0007669"/>
    <property type="project" value="TreeGrafter"/>
</dbReference>
<evidence type="ECO:0000313" key="8">
    <source>
        <dbReference type="EMBL" id="CAB9518752.1"/>
    </source>
</evidence>
<keyword evidence="6" id="KW-0653">Protein transport</keyword>
<reference evidence="8" key="1">
    <citation type="submission" date="2020-06" db="EMBL/GenBank/DDBJ databases">
        <authorList>
            <consortium name="Plant Systems Biology data submission"/>
        </authorList>
    </citation>
    <scope>NUCLEOTIDE SEQUENCE</scope>
    <source>
        <strain evidence="8">D6</strain>
    </source>
</reference>
<dbReference type="Gene3D" id="3.30.1460.50">
    <property type="match status" value="1"/>
</dbReference>
<proteinExistence type="inferred from homology"/>
<evidence type="ECO:0000256" key="7">
    <source>
        <dbReference type="ARBA" id="ARBA00023006"/>
    </source>
</evidence>
<comment type="similarity">
    <text evidence="2">Belongs to the ATG3 family.</text>
</comment>
<evidence type="ECO:0000256" key="3">
    <source>
        <dbReference type="ARBA" id="ARBA00022448"/>
    </source>
</evidence>
<keyword evidence="7" id="KW-0072">Autophagy</keyword>
<accession>A0A9N8EC87</accession>
<dbReference type="GO" id="GO:0000407">
    <property type="term" value="C:phagophore assembly site"/>
    <property type="evidence" value="ECO:0007669"/>
    <property type="project" value="TreeGrafter"/>
</dbReference>
<dbReference type="GO" id="GO:0019776">
    <property type="term" value="F:Atg8-family ligase activity"/>
    <property type="evidence" value="ECO:0007669"/>
    <property type="project" value="TreeGrafter"/>
</dbReference>
<dbReference type="GO" id="GO:0005829">
    <property type="term" value="C:cytosol"/>
    <property type="evidence" value="ECO:0007669"/>
    <property type="project" value="TreeGrafter"/>
</dbReference>
<name>A0A9N8EC87_9STRA</name>
<evidence type="ECO:0000256" key="4">
    <source>
        <dbReference type="ARBA" id="ARBA00022490"/>
    </source>
</evidence>
<dbReference type="GO" id="GO:0015031">
    <property type="term" value="P:protein transport"/>
    <property type="evidence" value="ECO:0007669"/>
    <property type="project" value="UniProtKB-KW"/>
</dbReference>
<organism evidence="8 9">
    <name type="scientific">Seminavis robusta</name>
    <dbReference type="NCBI Taxonomy" id="568900"/>
    <lineage>
        <taxon>Eukaryota</taxon>
        <taxon>Sar</taxon>
        <taxon>Stramenopiles</taxon>
        <taxon>Ochrophyta</taxon>
        <taxon>Bacillariophyta</taxon>
        <taxon>Bacillariophyceae</taxon>
        <taxon>Bacillariophycidae</taxon>
        <taxon>Naviculales</taxon>
        <taxon>Naviculaceae</taxon>
        <taxon>Seminavis</taxon>
    </lineage>
</organism>
<dbReference type="InterPro" id="IPR007135">
    <property type="entry name" value="Atg3/Atg10"/>
</dbReference>
<gene>
    <name evidence="8" type="ORF">SEMRO_961_G224970.1</name>
</gene>
<evidence type="ECO:0000256" key="2">
    <source>
        <dbReference type="ARBA" id="ARBA00007683"/>
    </source>
</evidence>
<comment type="caution">
    <text evidence="8">The sequence shown here is derived from an EMBL/GenBank/DDBJ whole genome shotgun (WGS) entry which is preliminary data.</text>
</comment>
<evidence type="ECO:0000256" key="5">
    <source>
        <dbReference type="ARBA" id="ARBA00022786"/>
    </source>
</evidence>
<keyword evidence="3" id="KW-0813">Transport</keyword>
<dbReference type="AlphaFoldDB" id="A0A9N8EC87"/>
<dbReference type="Pfam" id="PF03987">
    <property type="entry name" value="Autophagy_act_C"/>
    <property type="match status" value="1"/>
</dbReference>
<dbReference type="OrthoDB" id="1584384at2759"/>
<dbReference type="Proteomes" id="UP001153069">
    <property type="component" value="Unassembled WGS sequence"/>
</dbReference>
<evidence type="ECO:0000313" key="9">
    <source>
        <dbReference type="Proteomes" id="UP001153069"/>
    </source>
</evidence>
<protein>
    <submittedName>
        <fullName evidence="8">Like-conjugating enzyme ATG3</fullName>
    </submittedName>
</protein>
<dbReference type="GO" id="GO:0000422">
    <property type="term" value="P:autophagy of mitochondrion"/>
    <property type="evidence" value="ECO:0007669"/>
    <property type="project" value="TreeGrafter"/>
</dbReference>
<evidence type="ECO:0000256" key="6">
    <source>
        <dbReference type="ARBA" id="ARBA00022927"/>
    </source>
</evidence>
<keyword evidence="5" id="KW-0833">Ubl conjugation pathway</keyword>
<sequence length="302" mass="33864">MTTLGYLRGVREWAYPTRTTSAFLEKGVLTPEEFVAAGDELVFKCPTWSWEAGDPGKARSYLPIDKQFLVTRNVPCQNRVASMENHLATEEAGDGEDWLVSHVKKDTNLEDEFDILDDDGEIMQKTEPAKENAAGDNDDDDEYADMDAFEDNNVLQDDAAAANPVVAEQESNLLRVRTYDLSITYDKYYQTPRVWMVGKSAEGQPLSGKEMMEDVMSDYANRTVTIENHPHVAGPHASIHPCQHGKVMKTIVKNLIKATADGEEEKGPSVEMYIFIFLKFVSSIIPTINYDFTMDVQADTSK</sequence>